<dbReference type="AlphaFoldDB" id="A0A2C5Y8J1"/>
<organism evidence="3 4">
    <name type="scientific">Ophiocordyceps australis</name>
    <dbReference type="NCBI Taxonomy" id="1399860"/>
    <lineage>
        <taxon>Eukaryota</taxon>
        <taxon>Fungi</taxon>
        <taxon>Dikarya</taxon>
        <taxon>Ascomycota</taxon>
        <taxon>Pezizomycotina</taxon>
        <taxon>Sordariomycetes</taxon>
        <taxon>Hypocreomycetidae</taxon>
        <taxon>Hypocreales</taxon>
        <taxon>Ophiocordycipitaceae</taxon>
        <taxon>Ophiocordyceps</taxon>
    </lineage>
</organism>
<evidence type="ECO:0008006" key="5">
    <source>
        <dbReference type="Google" id="ProtNLM"/>
    </source>
</evidence>
<evidence type="ECO:0000256" key="1">
    <source>
        <dbReference type="SAM" id="MobiDB-lite"/>
    </source>
</evidence>
<keyword evidence="2" id="KW-0472">Membrane</keyword>
<evidence type="ECO:0000256" key="2">
    <source>
        <dbReference type="SAM" id="Phobius"/>
    </source>
</evidence>
<sequence>MSPPYQSHDRGASRQRVWTHWVPLAVTLTVATAGIVTWIWSQRRSDEDDSSAEAEAYLTYDDADNRAQSSSAAQRDYHGSYQEGVHAEEVTGIAQGPHEVSEAAGWSTLVSNALRRTPSPQQLLTSTGSRVAASVAAMGKALSSIREEDNPWAEETDDKKNRTLPTSVKKRKRIAIVVAADTHVDQNTDDVPPIIASMLSLIPHKNDWDKMELLVLIYAPNIDETALEAASQTTLDEESKNSEATLSSNYAAFKAIYSQAVSLVETKTKIIPFTTPTGHTHILRQIQPDIIYLEESLAGENGSIITNLQTWLRHDVILVVGAEHGVGGLADSEPEAENNTSDERKWWQRPERVGRGRGIIVVDSVHVHDDWVRRAQGQE</sequence>
<protein>
    <recommendedName>
        <fullName evidence="5">Peroxin-22-like protein Pex22-like-Penicillium chrysogenum</fullName>
    </recommendedName>
</protein>
<dbReference type="STRING" id="1399860.A0A2C5Y8J1"/>
<proteinExistence type="predicted"/>
<feature type="region of interest" description="Disordered" evidence="1">
    <location>
        <begin position="142"/>
        <end position="163"/>
    </location>
</feature>
<keyword evidence="2" id="KW-0812">Transmembrane</keyword>
<gene>
    <name evidence="3" type="ORF">CDD81_1522</name>
</gene>
<evidence type="ECO:0000313" key="4">
    <source>
        <dbReference type="Proteomes" id="UP000226192"/>
    </source>
</evidence>
<dbReference type="OrthoDB" id="5327700at2759"/>
<accession>A0A2C5Y8J1</accession>
<reference evidence="3 4" key="1">
    <citation type="submission" date="2017-06" db="EMBL/GenBank/DDBJ databases">
        <title>Ant-infecting Ophiocordyceps genomes reveal a high diversity of potential behavioral manipulation genes and a possible major role for enterotoxins.</title>
        <authorList>
            <person name="De Bekker C."/>
            <person name="Evans H.C."/>
            <person name="Brachmann A."/>
            <person name="Hughes D.P."/>
        </authorList>
    </citation>
    <scope>NUCLEOTIDE SEQUENCE [LARGE SCALE GENOMIC DNA]</scope>
    <source>
        <strain evidence="3 4">Map64</strain>
    </source>
</reference>
<comment type="caution">
    <text evidence="3">The sequence shown here is derived from an EMBL/GenBank/DDBJ whole genome shotgun (WGS) entry which is preliminary data.</text>
</comment>
<evidence type="ECO:0000313" key="3">
    <source>
        <dbReference type="EMBL" id="PHH65795.1"/>
    </source>
</evidence>
<name>A0A2C5Y8J1_9HYPO</name>
<keyword evidence="2" id="KW-1133">Transmembrane helix</keyword>
<keyword evidence="4" id="KW-1185">Reference proteome</keyword>
<dbReference type="Proteomes" id="UP000226192">
    <property type="component" value="Unassembled WGS sequence"/>
</dbReference>
<feature type="transmembrane region" description="Helical" evidence="2">
    <location>
        <begin position="21"/>
        <end position="40"/>
    </location>
</feature>
<dbReference type="EMBL" id="NJET01000014">
    <property type="protein sequence ID" value="PHH65795.1"/>
    <property type="molecule type" value="Genomic_DNA"/>
</dbReference>